<dbReference type="SMART" id="SM00331">
    <property type="entry name" value="PP2C_SIG"/>
    <property type="match status" value="1"/>
</dbReference>
<proteinExistence type="predicted"/>
<organism evidence="5 6">
    <name type="scientific">Pedococcus cremeus</name>
    <dbReference type="NCBI Taxonomy" id="587636"/>
    <lineage>
        <taxon>Bacteria</taxon>
        <taxon>Bacillati</taxon>
        <taxon>Actinomycetota</taxon>
        <taxon>Actinomycetes</taxon>
        <taxon>Micrococcales</taxon>
        <taxon>Intrasporangiaceae</taxon>
        <taxon>Pedococcus</taxon>
    </lineage>
</organism>
<dbReference type="PANTHER" id="PTHR43156:SF2">
    <property type="entry name" value="STAGE II SPORULATION PROTEIN E"/>
    <property type="match status" value="1"/>
</dbReference>
<dbReference type="Pfam" id="PF01590">
    <property type="entry name" value="GAF"/>
    <property type="match status" value="1"/>
</dbReference>
<feature type="domain" description="PPM-type phosphatase" evidence="4">
    <location>
        <begin position="393"/>
        <end position="605"/>
    </location>
</feature>
<feature type="domain" description="GAF" evidence="3">
    <location>
        <begin position="216"/>
        <end position="375"/>
    </location>
</feature>
<dbReference type="InterPro" id="IPR003018">
    <property type="entry name" value="GAF"/>
</dbReference>
<keyword evidence="2" id="KW-0175">Coiled coil</keyword>
<dbReference type="EMBL" id="FOHB01000002">
    <property type="protein sequence ID" value="SER98374.1"/>
    <property type="molecule type" value="Genomic_DNA"/>
</dbReference>
<dbReference type="Pfam" id="PF13185">
    <property type="entry name" value="GAF_2"/>
    <property type="match status" value="1"/>
</dbReference>
<evidence type="ECO:0000259" key="3">
    <source>
        <dbReference type="SMART" id="SM00065"/>
    </source>
</evidence>
<dbReference type="SMART" id="SM00065">
    <property type="entry name" value="GAF"/>
    <property type="match status" value="2"/>
</dbReference>
<protein>
    <submittedName>
        <fullName evidence="5">Serine phosphatase RsbU, regulator of sigma subunit</fullName>
    </submittedName>
</protein>
<dbReference type="Proteomes" id="UP000199019">
    <property type="component" value="Unassembled WGS sequence"/>
</dbReference>
<evidence type="ECO:0000259" key="4">
    <source>
        <dbReference type="SMART" id="SM00331"/>
    </source>
</evidence>
<dbReference type="InterPro" id="IPR036457">
    <property type="entry name" value="PPM-type-like_dom_sf"/>
</dbReference>
<keyword evidence="6" id="KW-1185">Reference proteome</keyword>
<dbReference type="FunFam" id="3.30.450.40:FF:000035">
    <property type="entry name" value="PAS sensor protein"/>
    <property type="match status" value="1"/>
</dbReference>
<accession>A0A1H9TN02</accession>
<feature type="domain" description="GAF" evidence="3">
    <location>
        <begin position="47"/>
        <end position="195"/>
    </location>
</feature>
<feature type="coiled-coil region" evidence="2">
    <location>
        <begin position="174"/>
        <end position="201"/>
    </location>
</feature>
<evidence type="ECO:0000313" key="5">
    <source>
        <dbReference type="EMBL" id="SER98374.1"/>
    </source>
</evidence>
<dbReference type="InterPro" id="IPR052016">
    <property type="entry name" value="Bact_Sigma-Reg"/>
</dbReference>
<dbReference type="Gene3D" id="3.60.40.10">
    <property type="entry name" value="PPM-type phosphatase domain"/>
    <property type="match status" value="1"/>
</dbReference>
<evidence type="ECO:0000313" key="6">
    <source>
        <dbReference type="Proteomes" id="UP000199019"/>
    </source>
</evidence>
<dbReference type="PANTHER" id="PTHR43156">
    <property type="entry name" value="STAGE II SPORULATION PROTEIN E-RELATED"/>
    <property type="match status" value="1"/>
</dbReference>
<dbReference type="InterPro" id="IPR029016">
    <property type="entry name" value="GAF-like_dom_sf"/>
</dbReference>
<evidence type="ECO:0000256" key="1">
    <source>
        <dbReference type="ARBA" id="ARBA00022801"/>
    </source>
</evidence>
<dbReference type="InterPro" id="IPR001932">
    <property type="entry name" value="PPM-type_phosphatase-like_dom"/>
</dbReference>
<name>A0A1H9TN02_9MICO</name>
<dbReference type="Pfam" id="PF07228">
    <property type="entry name" value="SpoIIE"/>
    <property type="match status" value="1"/>
</dbReference>
<keyword evidence="1" id="KW-0378">Hydrolase</keyword>
<evidence type="ECO:0000256" key="2">
    <source>
        <dbReference type="SAM" id="Coils"/>
    </source>
</evidence>
<dbReference type="Gene3D" id="3.30.450.40">
    <property type="match status" value="2"/>
</dbReference>
<sequence length="607" mass="65145">MAVSGDRPDPRPGQPRLLDAFDDAAPGTSSTLARLARVTSELATADSVEAVKQIIVTHAADAVGAPIATLSLRDDEDTLRIIGLRGLEEHQADRWRRYPVGTATPSSRAVVTGKTVTAVGRTEMLEHFPELRTTLEGDQSVVGLPLRSADHTMGAIGLSFPGDRRLTSAELEFLEIVADTCAQALERINALEEAANQTAKLAFLADAAGELASSLDYETTLARVARLAVPRFADWCAIDLVNGTRLHRVAVAHVDPAKVELARTLQDAYPPDPDSPVGPWEVVRSGNPLLIAEITPEMLEAVATDEEQVRIARELQLCSALTVPLAARGKVFGVITWVYAESGRHFGSDDVAFAEDLARRAAVAIDNAELHSQTLAAAVELQRAVLPEALPALPGWELASHYSPSGRTEVGGDFYDAIPLGGGRIAVFVGDVMGRGVHAAAAMAQMRAAVRAYAAVDPSPEAVLRSLDIMLARYPSEQLVTLLYLVLNPRHDELMVANAGHPPAVLLRSDLSTEQLPWADGAPLGVGRRRRGLSRMSFRTGDTLVAFTDGLIERRDEDIEQGMKRVHEAMPAMAGSSLDTALDHLVTQLRLELHDDDVAAVAVRRTG</sequence>
<gene>
    <name evidence="5" type="ORF">SAMN05216199_1677</name>
</gene>
<dbReference type="SUPFAM" id="SSF55781">
    <property type="entry name" value="GAF domain-like"/>
    <property type="match status" value="2"/>
</dbReference>
<reference evidence="6" key="1">
    <citation type="submission" date="2016-10" db="EMBL/GenBank/DDBJ databases">
        <authorList>
            <person name="Varghese N."/>
            <person name="Submissions S."/>
        </authorList>
    </citation>
    <scope>NUCLEOTIDE SEQUENCE [LARGE SCALE GENOMIC DNA]</scope>
    <source>
        <strain evidence="6">CGMCC 1.6963</strain>
    </source>
</reference>
<dbReference type="SUPFAM" id="SSF81606">
    <property type="entry name" value="PP2C-like"/>
    <property type="match status" value="1"/>
</dbReference>
<dbReference type="STRING" id="587636.SAMN05216199_1677"/>
<dbReference type="GO" id="GO:0016791">
    <property type="term" value="F:phosphatase activity"/>
    <property type="evidence" value="ECO:0007669"/>
    <property type="project" value="TreeGrafter"/>
</dbReference>
<dbReference type="AlphaFoldDB" id="A0A1H9TN02"/>